<dbReference type="KEGG" id="gfm:Enr17x_07360"/>
<dbReference type="Proteomes" id="UP000318313">
    <property type="component" value="Chromosome"/>
</dbReference>
<dbReference type="EMBL" id="CP037452">
    <property type="protein sequence ID" value="QDV48723.1"/>
    <property type="molecule type" value="Genomic_DNA"/>
</dbReference>
<evidence type="ECO:0000259" key="3">
    <source>
        <dbReference type="Pfam" id="PF08338"/>
    </source>
</evidence>
<accession>A0A518I6L8</accession>
<feature type="domain" description="NAD-dependent epimerase/dehydratase" evidence="2">
    <location>
        <begin position="7"/>
        <end position="218"/>
    </location>
</feature>
<organism evidence="4 5">
    <name type="scientific">Gimesia fumaroli</name>
    <dbReference type="NCBI Taxonomy" id="2527976"/>
    <lineage>
        <taxon>Bacteria</taxon>
        <taxon>Pseudomonadati</taxon>
        <taxon>Planctomycetota</taxon>
        <taxon>Planctomycetia</taxon>
        <taxon>Planctomycetales</taxon>
        <taxon>Planctomycetaceae</taxon>
        <taxon>Gimesia</taxon>
    </lineage>
</organism>
<name>A0A518I6L8_9PLAN</name>
<proteinExistence type="inferred from homology"/>
<comment type="similarity">
    <text evidence="1">Belongs to the NAD(P)-dependent epimerase/dehydratase family. SDR39U1 subfamily.</text>
</comment>
<sequence length="310" mass="34218">MDTKHRIVIAGGTGFLGLNLARYLTELDFDVVLLGRHAPKTQGAWRHVAWNSRSVGSWVNELDGASAIVNLAGRTVDCIKTPEHCDEILRSRVEATNVLGLAVREVASPPPVWVQMSTAHRYGDPPECICDEDSAFGYGLAPFVAQEWEAAFARAVLPEMRQVILRTSFVIGRDGGALQRLTKLVRWGLGGTVGSGKQGMSWIHAQDMNRLFYRAITDVTMQGAYLATAPEPVSNAEFMRQLRHALKMPIGLPAAGWMVRIGAPLLMRTDPELALYGRYCVSSRLRDEEFEFSFPDLTSALQDLYGLKTA</sequence>
<keyword evidence="5" id="KW-1185">Reference proteome</keyword>
<dbReference type="OrthoDB" id="9801773at2"/>
<dbReference type="NCBIfam" id="TIGR01777">
    <property type="entry name" value="yfcH"/>
    <property type="match status" value="1"/>
</dbReference>
<dbReference type="RefSeq" id="WP_145305901.1">
    <property type="nucleotide sequence ID" value="NZ_CP037452.1"/>
</dbReference>
<dbReference type="Gene3D" id="3.40.50.720">
    <property type="entry name" value="NAD(P)-binding Rossmann-like Domain"/>
    <property type="match status" value="1"/>
</dbReference>
<dbReference type="InterPro" id="IPR013549">
    <property type="entry name" value="DUF1731"/>
</dbReference>
<dbReference type="PANTHER" id="PTHR11092">
    <property type="entry name" value="SUGAR NUCLEOTIDE EPIMERASE RELATED"/>
    <property type="match status" value="1"/>
</dbReference>
<gene>
    <name evidence="4" type="ORF">Enr17x_07360</name>
</gene>
<evidence type="ECO:0000259" key="2">
    <source>
        <dbReference type="Pfam" id="PF01370"/>
    </source>
</evidence>
<dbReference type="AlphaFoldDB" id="A0A518I6L8"/>
<dbReference type="PANTHER" id="PTHR11092:SF0">
    <property type="entry name" value="EPIMERASE FAMILY PROTEIN SDR39U1"/>
    <property type="match status" value="1"/>
</dbReference>
<feature type="domain" description="DUF1731" evidence="3">
    <location>
        <begin position="256"/>
        <end position="304"/>
    </location>
</feature>
<reference evidence="4 5" key="1">
    <citation type="submission" date="2019-03" db="EMBL/GenBank/DDBJ databases">
        <title>Deep-cultivation of Planctomycetes and their phenomic and genomic characterization uncovers novel biology.</title>
        <authorList>
            <person name="Wiegand S."/>
            <person name="Jogler M."/>
            <person name="Boedeker C."/>
            <person name="Pinto D."/>
            <person name="Vollmers J."/>
            <person name="Rivas-Marin E."/>
            <person name="Kohn T."/>
            <person name="Peeters S.H."/>
            <person name="Heuer A."/>
            <person name="Rast P."/>
            <person name="Oberbeckmann S."/>
            <person name="Bunk B."/>
            <person name="Jeske O."/>
            <person name="Meyerdierks A."/>
            <person name="Storesund J.E."/>
            <person name="Kallscheuer N."/>
            <person name="Luecker S."/>
            <person name="Lage O.M."/>
            <person name="Pohl T."/>
            <person name="Merkel B.J."/>
            <person name="Hornburger P."/>
            <person name="Mueller R.-W."/>
            <person name="Bruemmer F."/>
            <person name="Labrenz M."/>
            <person name="Spormann A.M."/>
            <person name="Op den Camp H."/>
            <person name="Overmann J."/>
            <person name="Amann R."/>
            <person name="Jetten M.S.M."/>
            <person name="Mascher T."/>
            <person name="Medema M.H."/>
            <person name="Devos D.P."/>
            <person name="Kaster A.-K."/>
            <person name="Ovreas L."/>
            <person name="Rohde M."/>
            <person name="Galperin M.Y."/>
            <person name="Jogler C."/>
        </authorList>
    </citation>
    <scope>NUCLEOTIDE SEQUENCE [LARGE SCALE GENOMIC DNA]</scope>
    <source>
        <strain evidence="4 5">Enr17</strain>
    </source>
</reference>
<evidence type="ECO:0000313" key="5">
    <source>
        <dbReference type="Proteomes" id="UP000318313"/>
    </source>
</evidence>
<dbReference type="SUPFAM" id="SSF51735">
    <property type="entry name" value="NAD(P)-binding Rossmann-fold domains"/>
    <property type="match status" value="1"/>
</dbReference>
<dbReference type="InterPro" id="IPR001509">
    <property type="entry name" value="Epimerase_deHydtase"/>
</dbReference>
<evidence type="ECO:0000256" key="1">
    <source>
        <dbReference type="ARBA" id="ARBA00009353"/>
    </source>
</evidence>
<dbReference type="Pfam" id="PF01370">
    <property type="entry name" value="Epimerase"/>
    <property type="match status" value="1"/>
</dbReference>
<dbReference type="InterPro" id="IPR010099">
    <property type="entry name" value="SDR39U1"/>
</dbReference>
<protein>
    <submittedName>
        <fullName evidence="4">Epimerase family protein</fullName>
    </submittedName>
</protein>
<dbReference type="InterPro" id="IPR036291">
    <property type="entry name" value="NAD(P)-bd_dom_sf"/>
</dbReference>
<evidence type="ECO:0000313" key="4">
    <source>
        <dbReference type="EMBL" id="QDV48723.1"/>
    </source>
</evidence>
<dbReference type="Pfam" id="PF08338">
    <property type="entry name" value="DUF1731"/>
    <property type="match status" value="1"/>
</dbReference>